<dbReference type="InterPro" id="IPR028094">
    <property type="entry name" value="RTC4_C"/>
</dbReference>
<comment type="function">
    <text evidence="1">May be involved in a process influencing telomere capping.</text>
</comment>
<evidence type="ECO:0000256" key="2">
    <source>
        <dbReference type="ARBA" id="ARBA00004123"/>
    </source>
</evidence>
<feature type="compositionally biased region" description="Basic and acidic residues" evidence="8">
    <location>
        <begin position="123"/>
        <end position="132"/>
    </location>
</feature>
<dbReference type="GO" id="GO:0005737">
    <property type="term" value="C:cytoplasm"/>
    <property type="evidence" value="ECO:0007669"/>
    <property type="project" value="UniProtKB-SubCell"/>
</dbReference>
<organism evidence="10 11">
    <name type="scientific">Aspergillus rambellii</name>
    <dbReference type="NCBI Taxonomy" id="308745"/>
    <lineage>
        <taxon>Eukaryota</taxon>
        <taxon>Fungi</taxon>
        <taxon>Dikarya</taxon>
        <taxon>Ascomycota</taxon>
        <taxon>Pezizomycotina</taxon>
        <taxon>Eurotiomycetes</taxon>
        <taxon>Eurotiomycetidae</taxon>
        <taxon>Eurotiales</taxon>
        <taxon>Aspergillaceae</taxon>
        <taxon>Aspergillus</taxon>
        <taxon>Aspergillus subgen. Nidulantes</taxon>
    </lineage>
</organism>
<dbReference type="SMART" id="SM01312">
    <property type="entry name" value="RTC4"/>
    <property type="match status" value="1"/>
</dbReference>
<dbReference type="Proteomes" id="UP000034291">
    <property type="component" value="Unassembled WGS sequence"/>
</dbReference>
<feature type="compositionally biased region" description="Low complexity" evidence="8">
    <location>
        <begin position="1"/>
        <end position="12"/>
    </location>
</feature>
<evidence type="ECO:0000313" key="10">
    <source>
        <dbReference type="EMBL" id="KKK17173.1"/>
    </source>
</evidence>
<feature type="compositionally biased region" description="Basic and acidic residues" evidence="8">
    <location>
        <begin position="13"/>
        <end position="25"/>
    </location>
</feature>
<comment type="subcellular location">
    <subcellularLocation>
        <location evidence="3">Cytoplasm</location>
    </subcellularLocation>
    <subcellularLocation>
        <location evidence="2">Nucleus</location>
    </subcellularLocation>
</comment>
<dbReference type="PANTHER" id="PTHR41391:SF1">
    <property type="entry name" value="RESTRICTION OF TELOMERE CAPPING PROTEIN 4"/>
    <property type="match status" value="1"/>
</dbReference>
<evidence type="ECO:0000256" key="7">
    <source>
        <dbReference type="ARBA" id="ARBA00023242"/>
    </source>
</evidence>
<evidence type="ECO:0000256" key="4">
    <source>
        <dbReference type="ARBA" id="ARBA00009461"/>
    </source>
</evidence>
<protein>
    <recommendedName>
        <fullName evidence="5">Restriction of telomere capping protein 4</fullName>
    </recommendedName>
</protein>
<dbReference type="OrthoDB" id="128308at2759"/>
<dbReference type="EMBL" id="JZBS01002820">
    <property type="protein sequence ID" value="KKK17173.1"/>
    <property type="molecule type" value="Genomic_DNA"/>
</dbReference>
<dbReference type="GO" id="GO:0005634">
    <property type="term" value="C:nucleus"/>
    <property type="evidence" value="ECO:0007669"/>
    <property type="project" value="UniProtKB-SubCell"/>
</dbReference>
<keyword evidence="11" id="KW-1185">Reference proteome</keyword>
<proteinExistence type="inferred from homology"/>
<dbReference type="InterPro" id="IPR039024">
    <property type="entry name" value="RTC4"/>
</dbReference>
<reference evidence="10 11" key="1">
    <citation type="submission" date="2015-02" db="EMBL/GenBank/DDBJ databases">
        <title>Draft Genome Sequences of Two Closely-Related Aflatoxigenic Aspergillus Species Obtained from the Cote d'Ivoire.</title>
        <authorList>
            <person name="Moore G.G."/>
            <person name="Beltz S.B."/>
            <person name="Mack B.M."/>
        </authorList>
    </citation>
    <scope>NUCLEOTIDE SEQUENCE [LARGE SCALE GENOMIC DNA]</scope>
    <source>
        <strain evidence="10 11">SRRC1468</strain>
    </source>
</reference>
<feature type="compositionally biased region" description="Low complexity" evidence="8">
    <location>
        <begin position="87"/>
        <end position="103"/>
    </location>
</feature>
<sequence>MVLLRTRAAAAADTDRKLSSKKSEPATDDEPVSSTEEEISDVGGLSDDDHHGFGDITPRRVGVGSGPTLEQKLAAAAAAAAAAYSDNNNNNNYNNNNNNSGNNHTRSPKRDLFKSPGSSRKRASSEAFHRATQEAQDNNNNDNDDDSDDIFGGIRSSQRSIKKRKPIGYQSKNGRKSDSFQKGSSFVYGSPSSSAPVHSQSASFSPLHQLGQSQTGNDHVEETERNGFRVPIDTDLEISSSRAVPEVLGFKQPPELPPASISSSSLFTSSAFDIEIHDSDDDSPLSSAVSCASLEEFVNECSRKTQYLCPMCKEPVAPALLVKFQAQPRQRIRDQQVFCESHKKSSAEKEWEEKGYPTIDWENFHERIRTHFDDLEKRILVPDSPSYYRNVLDTALKSGQAKNFRLTLSGDVLETISCGYYGTRGSGKMLQAITARFARKLRHLAADDHIVKKAGVVVYSQAVLVPELAVRLVKEDMGVDDESARQILRESIEIGEKLNFALSDSVPVTEKADELS</sequence>
<feature type="region of interest" description="Disordered" evidence="8">
    <location>
        <begin position="1"/>
        <end position="67"/>
    </location>
</feature>
<evidence type="ECO:0000256" key="8">
    <source>
        <dbReference type="SAM" id="MobiDB-lite"/>
    </source>
</evidence>
<comment type="caution">
    <text evidence="10">The sequence shown here is derived from an EMBL/GenBank/DDBJ whole genome shotgun (WGS) entry which is preliminary data.</text>
</comment>
<dbReference type="AlphaFoldDB" id="A0A0F8UC83"/>
<evidence type="ECO:0000313" key="11">
    <source>
        <dbReference type="Proteomes" id="UP000034291"/>
    </source>
</evidence>
<evidence type="ECO:0000256" key="1">
    <source>
        <dbReference type="ARBA" id="ARBA00002738"/>
    </source>
</evidence>
<accession>A0A0F8UC83</accession>
<gene>
    <name evidence="10" type="ORF">ARAM_002472</name>
</gene>
<dbReference type="STRING" id="308745.A0A0F8UC83"/>
<name>A0A0F8UC83_9EURO</name>
<evidence type="ECO:0000259" key="9">
    <source>
        <dbReference type="SMART" id="SM01312"/>
    </source>
</evidence>
<feature type="domain" description="Restriction of telomere capping protein 4 C-terminal" evidence="9">
    <location>
        <begin position="379"/>
        <end position="501"/>
    </location>
</feature>
<feature type="compositionally biased region" description="Acidic residues" evidence="8">
    <location>
        <begin position="26"/>
        <end position="40"/>
    </location>
</feature>
<dbReference type="Pfam" id="PF14474">
    <property type="entry name" value="RTC4"/>
    <property type="match status" value="1"/>
</dbReference>
<feature type="compositionally biased region" description="Low complexity" evidence="8">
    <location>
        <begin position="184"/>
        <end position="205"/>
    </location>
</feature>
<keyword evidence="6" id="KW-0963">Cytoplasm</keyword>
<dbReference type="PANTHER" id="PTHR41391">
    <property type="entry name" value="RESTRICTION OF TELOMERE CAPPING PROTEIN 4"/>
    <property type="match status" value="1"/>
</dbReference>
<evidence type="ECO:0000256" key="3">
    <source>
        <dbReference type="ARBA" id="ARBA00004496"/>
    </source>
</evidence>
<keyword evidence="7" id="KW-0539">Nucleus</keyword>
<feature type="region of interest" description="Disordered" evidence="8">
    <location>
        <begin position="87"/>
        <end position="221"/>
    </location>
</feature>
<evidence type="ECO:0000256" key="5">
    <source>
        <dbReference type="ARBA" id="ARBA00015162"/>
    </source>
</evidence>
<evidence type="ECO:0000256" key="6">
    <source>
        <dbReference type="ARBA" id="ARBA00022490"/>
    </source>
</evidence>
<comment type="similarity">
    <text evidence="4">Belongs to the RTC4 family.</text>
</comment>